<evidence type="ECO:0000256" key="1">
    <source>
        <dbReference type="SAM" id="MobiDB-lite"/>
    </source>
</evidence>
<name>A0A914X4F8_9BILA</name>
<sequence length="106" mass="11339">MQAGGMQTEPDACGGAPRLAAGATDREAYRRFLVRSPQLAARLQYDGARASRREKAPRTARISQMRPTTKSPPTGNGHRGGGGGDDWAFGRRFDSASRPDAHGQLS</sequence>
<evidence type="ECO:0000313" key="3">
    <source>
        <dbReference type="WBParaSite" id="PSAMB.scaffold663size44258.g7915.t1"/>
    </source>
</evidence>
<dbReference type="AlphaFoldDB" id="A0A914X4F8"/>
<evidence type="ECO:0000313" key="2">
    <source>
        <dbReference type="Proteomes" id="UP000887566"/>
    </source>
</evidence>
<accession>A0A914X4F8</accession>
<proteinExistence type="predicted"/>
<reference evidence="3" key="1">
    <citation type="submission" date="2022-11" db="UniProtKB">
        <authorList>
            <consortium name="WormBaseParasite"/>
        </authorList>
    </citation>
    <scope>IDENTIFICATION</scope>
</reference>
<dbReference type="WBParaSite" id="PSAMB.scaffold663size44258.g7915.t1">
    <property type="protein sequence ID" value="PSAMB.scaffold663size44258.g7915.t1"/>
    <property type="gene ID" value="PSAMB.scaffold663size44258.g7915"/>
</dbReference>
<dbReference type="Proteomes" id="UP000887566">
    <property type="component" value="Unplaced"/>
</dbReference>
<organism evidence="2 3">
    <name type="scientific">Plectus sambesii</name>
    <dbReference type="NCBI Taxonomy" id="2011161"/>
    <lineage>
        <taxon>Eukaryota</taxon>
        <taxon>Metazoa</taxon>
        <taxon>Ecdysozoa</taxon>
        <taxon>Nematoda</taxon>
        <taxon>Chromadorea</taxon>
        <taxon>Plectida</taxon>
        <taxon>Plectina</taxon>
        <taxon>Plectoidea</taxon>
        <taxon>Plectidae</taxon>
        <taxon>Plectus</taxon>
    </lineage>
</organism>
<feature type="compositionally biased region" description="Basic and acidic residues" evidence="1">
    <location>
        <begin position="88"/>
        <end position="106"/>
    </location>
</feature>
<protein>
    <submittedName>
        <fullName evidence="3">Uncharacterized protein</fullName>
    </submittedName>
</protein>
<feature type="compositionally biased region" description="Polar residues" evidence="1">
    <location>
        <begin position="61"/>
        <end position="74"/>
    </location>
</feature>
<keyword evidence="2" id="KW-1185">Reference proteome</keyword>
<feature type="region of interest" description="Disordered" evidence="1">
    <location>
        <begin position="45"/>
        <end position="106"/>
    </location>
</feature>